<accession>A0A9N7YHZ5</accession>
<dbReference type="EMBL" id="CADEAL010000881">
    <property type="protein sequence ID" value="CAB1426348.1"/>
    <property type="molecule type" value="Genomic_DNA"/>
</dbReference>
<sequence length="143" mass="15794">MYDKGEQTSRWKSLTQTRPVGTLVTSRSPASRRSAETDDFRICHLAAAAGFTRVTRRVAREPLRSPEQVGQLARELAPPPTATASPTLTECVDVVRGCGGEVEETGATLAKRLARKKRRDKGQQGRHREGGDWLVEPGRQNRT</sequence>
<feature type="compositionally biased region" description="Basic and acidic residues" evidence="1">
    <location>
        <begin position="121"/>
        <end position="131"/>
    </location>
</feature>
<gene>
    <name evidence="2" type="ORF">PLEPLA_LOCUS14284</name>
</gene>
<feature type="region of interest" description="Disordered" evidence="1">
    <location>
        <begin position="61"/>
        <end position="85"/>
    </location>
</feature>
<feature type="region of interest" description="Disordered" evidence="1">
    <location>
        <begin position="1"/>
        <end position="37"/>
    </location>
</feature>
<dbReference type="Proteomes" id="UP001153269">
    <property type="component" value="Unassembled WGS sequence"/>
</dbReference>
<reference evidence="2" key="1">
    <citation type="submission" date="2020-03" db="EMBL/GenBank/DDBJ databases">
        <authorList>
            <person name="Weist P."/>
        </authorList>
    </citation>
    <scope>NUCLEOTIDE SEQUENCE</scope>
</reference>
<evidence type="ECO:0000313" key="3">
    <source>
        <dbReference type="Proteomes" id="UP001153269"/>
    </source>
</evidence>
<name>A0A9N7YHZ5_PLEPL</name>
<proteinExistence type="predicted"/>
<feature type="region of interest" description="Disordered" evidence="1">
    <location>
        <begin position="112"/>
        <end position="143"/>
    </location>
</feature>
<dbReference type="AlphaFoldDB" id="A0A9N7YHZ5"/>
<feature type="compositionally biased region" description="Polar residues" evidence="1">
    <location>
        <begin position="10"/>
        <end position="31"/>
    </location>
</feature>
<evidence type="ECO:0000313" key="2">
    <source>
        <dbReference type="EMBL" id="CAB1426348.1"/>
    </source>
</evidence>
<protein>
    <submittedName>
        <fullName evidence="2">Uncharacterized protein</fullName>
    </submittedName>
</protein>
<comment type="caution">
    <text evidence="2">The sequence shown here is derived from an EMBL/GenBank/DDBJ whole genome shotgun (WGS) entry which is preliminary data.</text>
</comment>
<keyword evidence="3" id="KW-1185">Reference proteome</keyword>
<organism evidence="2 3">
    <name type="scientific">Pleuronectes platessa</name>
    <name type="common">European plaice</name>
    <dbReference type="NCBI Taxonomy" id="8262"/>
    <lineage>
        <taxon>Eukaryota</taxon>
        <taxon>Metazoa</taxon>
        <taxon>Chordata</taxon>
        <taxon>Craniata</taxon>
        <taxon>Vertebrata</taxon>
        <taxon>Euteleostomi</taxon>
        <taxon>Actinopterygii</taxon>
        <taxon>Neopterygii</taxon>
        <taxon>Teleostei</taxon>
        <taxon>Neoteleostei</taxon>
        <taxon>Acanthomorphata</taxon>
        <taxon>Carangaria</taxon>
        <taxon>Pleuronectiformes</taxon>
        <taxon>Pleuronectoidei</taxon>
        <taxon>Pleuronectidae</taxon>
        <taxon>Pleuronectes</taxon>
    </lineage>
</organism>
<evidence type="ECO:0000256" key="1">
    <source>
        <dbReference type="SAM" id="MobiDB-lite"/>
    </source>
</evidence>